<protein>
    <submittedName>
        <fullName evidence="1">Uncharacterized protein</fullName>
    </submittedName>
</protein>
<reference evidence="1" key="1">
    <citation type="journal article" date="2013" name="J. Plant Res.">
        <title>Effect of fungi and light on seed germination of three Opuntia species from semiarid lands of central Mexico.</title>
        <authorList>
            <person name="Delgado-Sanchez P."/>
            <person name="Jimenez-Bremont J.F."/>
            <person name="Guerrero-Gonzalez Mde L."/>
            <person name="Flores J."/>
        </authorList>
    </citation>
    <scope>NUCLEOTIDE SEQUENCE</scope>
    <source>
        <tissue evidence="1">Cladode</tissue>
    </source>
</reference>
<reference evidence="1" key="2">
    <citation type="submission" date="2020-07" db="EMBL/GenBank/DDBJ databases">
        <authorList>
            <person name="Vera ALvarez R."/>
            <person name="Arias-Moreno D.M."/>
            <person name="Jimenez-Jacinto V."/>
            <person name="Jimenez-Bremont J.F."/>
            <person name="Swaminathan K."/>
            <person name="Moose S.P."/>
            <person name="Guerrero-Gonzalez M.L."/>
            <person name="Marino-Ramirez L."/>
            <person name="Landsman D."/>
            <person name="Rodriguez-Kessler M."/>
            <person name="Delgado-Sanchez P."/>
        </authorList>
    </citation>
    <scope>NUCLEOTIDE SEQUENCE</scope>
    <source>
        <tissue evidence="1">Cladode</tissue>
    </source>
</reference>
<name>A0A7C9APX2_OPUST</name>
<dbReference type="AlphaFoldDB" id="A0A7C9APX2"/>
<dbReference type="EMBL" id="GISG01249339">
    <property type="protein sequence ID" value="MBA4671015.1"/>
    <property type="molecule type" value="Transcribed_RNA"/>
</dbReference>
<organism evidence="1">
    <name type="scientific">Opuntia streptacantha</name>
    <name type="common">Prickly pear cactus</name>
    <name type="synonym">Opuntia cardona</name>
    <dbReference type="NCBI Taxonomy" id="393608"/>
    <lineage>
        <taxon>Eukaryota</taxon>
        <taxon>Viridiplantae</taxon>
        <taxon>Streptophyta</taxon>
        <taxon>Embryophyta</taxon>
        <taxon>Tracheophyta</taxon>
        <taxon>Spermatophyta</taxon>
        <taxon>Magnoliopsida</taxon>
        <taxon>eudicotyledons</taxon>
        <taxon>Gunneridae</taxon>
        <taxon>Pentapetalae</taxon>
        <taxon>Caryophyllales</taxon>
        <taxon>Cactineae</taxon>
        <taxon>Cactaceae</taxon>
        <taxon>Opuntioideae</taxon>
        <taxon>Opuntia</taxon>
    </lineage>
</organism>
<sequence length="121" mass="13387">MLWARDNIVNDLNAQNSDDDFQSCRIELKAGNANEIDPLSPSKPGANINFSYLLTSISIISKLSSSKSTPQKCINDKLNCSKHNLDLLLHLYFPIVSPDFSRTAEGIDVSCWEPAIRVCSS</sequence>
<proteinExistence type="predicted"/>
<accession>A0A7C9APX2</accession>
<evidence type="ECO:0000313" key="1">
    <source>
        <dbReference type="EMBL" id="MBA4671015.1"/>
    </source>
</evidence>